<proteinExistence type="predicted"/>
<dbReference type="Proteomes" id="UP000594014">
    <property type="component" value="Chromosome"/>
</dbReference>
<sequence>MKEKIRELVLSHGADLCCFANIDRFDKAPKGFHPRDIFSECLSVISFAVGLPKGLGKVEPRLVYGYYNEMSCPETDLIAFLSAKKIEQEFSCIAVPIPCNTPYEYWDRDNMEGRGLLSMKHIGIKAGLGSLGKNTLLMNEKLGNLLTLGAILTNLDLLSDPIPKSCCAPECRLCIEACPVDAIHSGSIDQKLCRVNTYGKTERGFDTVDCNRCRTVCPINESAIR</sequence>
<organism evidence="1 2">
    <name type="scientific">Anoxybacterium hadale</name>
    <dbReference type="NCBI Taxonomy" id="3408580"/>
    <lineage>
        <taxon>Bacteria</taxon>
        <taxon>Bacillati</taxon>
        <taxon>Bacillota</taxon>
        <taxon>Clostridia</taxon>
        <taxon>Peptostreptococcales</taxon>
        <taxon>Anaerovoracaceae</taxon>
        <taxon>Anoxybacterium</taxon>
    </lineage>
</organism>
<evidence type="ECO:0000313" key="1">
    <source>
        <dbReference type="EMBL" id="QOX63742.1"/>
    </source>
</evidence>
<accession>A0ACD1AB70</accession>
<protein>
    <submittedName>
        <fullName evidence="1">Epoxyqueuosine reductase</fullName>
    </submittedName>
</protein>
<reference evidence="1" key="1">
    <citation type="submission" date="2019-08" db="EMBL/GenBank/DDBJ databases">
        <title>Genome sequence of Clostridiales bacterium MT110.</title>
        <authorList>
            <person name="Cao J."/>
        </authorList>
    </citation>
    <scope>NUCLEOTIDE SEQUENCE</scope>
    <source>
        <strain evidence="1">MT110</strain>
    </source>
</reference>
<name>A0ACD1AB70_9FIRM</name>
<evidence type="ECO:0000313" key="2">
    <source>
        <dbReference type="Proteomes" id="UP000594014"/>
    </source>
</evidence>
<gene>
    <name evidence="1" type="ORF">FRZ06_10490</name>
</gene>
<keyword evidence="2" id="KW-1185">Reference proteome</keyword>
<dbReference type="EMBL" id="CP042469">
    <property type="protein sequence ID" value="QOX63742.1"/>
    <property type="molecule type" value="Genomic_DNA"/>
</dbReference>